<evidence type="ECO:0000313" key="3">
    <source>
        <dbReference type="Proteomes" id="UP000191342"/>
    </source>
</evidence>
<evidence type="ECO:0000259" key="1">
    <source>
        <dbReference type="Pfam" id="PF22924"/>
    </source>
</evidence>
<dbReference type="OrthoDB" id="538336at2759"/>
<evidence type="ECO:0000313" key="2">
    <source>
        <dbReference type="EMBL" id="OQE13097.1"/>
    </source>
</evidence>
<organism evidence="2 3">
    <name type="scientific">Penicillium flavigenum</name>
    <dbReference type="NCBI Taxonomy" id="254877"/>
    <lineage>
        <taxon>Eukaryota</taxon>
        <taxon>Fungi</taxon>
        <taxon>Dikarya</taxon>
        <taxon>Ascomycota</taxon>
        <taxon>Pezizomycotina</taxon>
        <taxon>Eurotiomycetes</taxon>
        <taxon>Eurotiomycetidae</taxon>
        <taxon>Eurotiales</taxon>
        <taxon>Aspergillaceae</taxon>
        <taxon>Penicillium</taxon>
    </lineage>
</organism>
<keyword evidence="3" id="KW-1185">Reference proteome</keyword>
<proteinExistence type="predicted"/>
<dbReference type="PANTHER" id="PTHR10909">
    <property type="entry name" value="ELECTRON TRANSPORT OXIDOREDUCTASE"/>
    <property type="match status" value="1"/>
</dbReference>
<dbReference type="GO" id="GO:0005777">
    <property type="term" value="C:peroxisome"/>
    <property type="evidence" value="ECO:0007669"/>
    <property type="project" value="InterPro"/>
</dbReference>
<dbReference type="Gene3D" id="2.40.110.10">
    <property type="entry name" value="Butyryl-CoA Dehydrogenase, subunit A, domain 2"/>
    <property type="match status" value="1"/>
</dbReference>
<sequence length="568" mass="62675">MQVPTESSLPLLSTPLFQSKGYEAASYETLERSYYRAREIGRHHGLTINDILSLTPKFWKSHMDAIIIRDIVAHILFSIQYNLVAGTIAPYALKRPDLRPVMDKILNFDVSACFMLNEVDHGCDAKNLETTATLQSDGSFVLHSPAPGAAKFMPPSMPIAGIPRIAVVFARLIIENDDRGIRPFIVGLGDGKEMCKGITTTLLPPIACGRTLDHSITSFNQVRLPSTAMLGSHRKPEVMRTQFLMAINRLGFGTLALSLSTIPGLKCAVLIAGKYSLRRMVHGPEGSPKPIISFRTQQLPILHALAESAVMEPFANWITAKFSDTSLDFSVRHGLAVIFKGAVLQYTQKSFANLVERCGAQGVFIHNQLVEMEALNRCNGIAEGEILVLCIRLATEILLGRYEIPNAIQPNSLIAKHEEGYIAELQKLLGNIDEGHRSEAYNGRMLPHCRSLILAIGHRMAYEAAVDMGVDPDLLALYEAGVVKTDSSWYVENLGLSRADQFEMESKAADALVPRVGELLNRLGTMEPYIRAPILSAERWETFVAGCETIEGDASFDIVDREDMRAKL</sequence>
<feature type="domain" description="Acyl-CoA oxidase C-alpha1" evidence="1">
    <location>
        <begin position="264"/>
        <end position="395"/>
    </location>
</feature>
<reference evidence="3" key="1">
    <citation type="journal article" date="2017" name="Nat. Microbiol.">
        <title>Global analysis of biosynthetic gene clusters reveals vast potential of secondary metabolite production in Penicillium species.</title>
        <authorList>
            <person name="Nielsen J.C."/>
            <person name="Grijseels S."/>
            <person name="Prigent S."/>
            <person name="Ji B."/>
            <person name="Dainat J."/>
            <person name="Nielsen K.F."/>
            <person name="Frisvad J.C."/>
            <person name="Workman M."/>
            <person name="Nielsen J."/>
        </authorList>
    </citation>
    <scope>NUCLEOTIDE SEQUENCE [LARGE SCALE GENOMIC DNA]</scope>
    <source>
        <strain evidence="3">IBT 14082</strain>
    </source>
</reference>
<dbReference type="AlphaFoldDB" id="A0A1V6SGG6"/>
<dbReference type="InterPro" id="IPR009100">
    <property type="entry name" value="AcylCoA_DH/oxidase_NM_dom_sf"/>
</dbReference>
<dbReference type="Gene3D" id="1.20.140.10">
    <property type="entry name" value="Butyryl-CoA Dehydrogenase, subunit A, domain 3"/>
    <property type="match status" value="1"/>
</dbReference>
<name>A0A1V6SGG6_9EURO</name>
<dbReference type="InterPro" id="IPR055060">
    <property type="entry name" value="ACOX_C_alpha1"/>
</dbReference>
<dbReference type="InterPro" id="IPR046373">
    <property type="entry name" value="Acyl-CoA_Oxase/DH_mid-dom_sf"/>
</dbReference>
<dbReference type="STRING" id="254877.A0A1V6SGG6"/>
<dbReference type="SUPFAM" id="SSF56645">
    <property type="entry name" value="Acyl-CoA dehydrogenase NM domain-like"/>
    <property type="match status" value="1"/>
</dbReference>
<dbReference type="GO" id="GO:0005504">
    <property type="term" value="F:fatty acid binding"/>
    <property type="evidence" value="ECO:0007669"/>
    <property type="project" value="TreeGrafter"/>
</dbReference>
<comment type="caution">
    <text evidence="2">The sequence shown here is derived from an EMBL/GenBank/DDBJ whole genome shotgun (WGS) entry which is preliminary data.</text>
</comment>
<dbReference type="GO" id="GO:0055088">
    <property type="term" value="P:lipid homeostasis"/>
    <property type="evidence" value="ECO:0007669"/>
    <property type="project" value="TreeGrafter"/>
</dbReference>
<dbReference type="Pfam" id="PF22924">
    <property type="entry name" value="ACOX_C_alpha1"/>
    <property type="match status" value="1"/>
</dbReference>
<dbReference type="InterPro" id="IPR012258">
    <property type="entry name" value="Acyl-CoA_oxidase"/>
</dbReference>
<dbReference type="PANTHER" id="PTHR10909:SF382">
    <property type="entry name" value="ACYL-COENZYME A OXIDASE"/>
    <property type="match status" value="1"/>
</dbReference>
<protein>
    <recommendedName>
        <fullName evidence="1">Acyl-CoA oxidase C-alpha1 domain-containing protein</fullName>
    </recommendedName>
</protein>
<dbReference type="EMBL" id="MLQL01000054">
    <property type="protein sequence ID" value="OQE13097.1"/>
    <property type="molecule type" value="Genomic_DNA"/>
</dbReference>
<dbReference type="GO" id="GO:0033540">
    <property type="term" value="P:fatty acid beta-oxidation using acyl-CoA oxidase"/>
    <property type="evidence" value="ECO:0007669"/>
    <property type="project" value="TreeGrafter"/>
</dbReference>
<accession>A0A1V6SGG6</accession>
<dbReference type="InterPro" id="IPR036250">
    <property type="entry name" value="AcylCo_DH-like_C"/>
</dbReference>
<dbReference type="GO" id="GO:0071949">
    <property type="term" value="F:FAD binding"/>
    <property type="evidence" value="ECO:0007669"/>
    <property type="project" value="InterPro"/>
</dbReference>
<dbReference type="Proteomes" id="UP000191342">
    <property type="component" value="Unassembled WGS sequence"/>
</dbReference>
<dbReference type="GO" id="GO:0003997">
    <property type="term" value="F:acyl-CoA oxidase activity"/>
    <property type="evidence" value="ECO:0007669"/>
    <property type="project" value="InterPro"/>
</dbReference>
<dbReference type="SUPFAM" id="SSF47203">
    <property type="entry name" value="Acyl-CoA dehydrogenase C-terminal domain-like"/>
    <property type="match status" value="1"/>
</dbReference>
<gene>
    <name evidence="2" type="ORF">PENFLA_c054G09892</name>
</gene>